<dbReference type="Proteomes" id="UP000243459">
    <property type="component" value="Chromosome 5"/>
</dbReference>
<evidence type="ECO:0000313" key="5">
    <source>
        <dbReference type="Proteomes" id="UP000243459"/>
    </source>
</evidence>
<dbReference type="PANTHER" id="PTHR45926">
    <property type="entry name" value="OSJNBA0053K19.4 PROTEIN"/>
    <property type="match status" value="1"/>
</dbReference>
<evidence type="ECO:0000256" key="2">
    <source>
        <dbReference type="ARBA" id="ARBA00023163"/>
    </source>
</evidence>
<dbReference type="Gene3D" id="1.20.1270.220">
    <property type="match status" value="1"/>
</dbReference>
<keyword evidence="2" id="KW-0804">Transcription</keyword>
<dbReference type="Pfam" id="PF17035">
    <property type="entry name" value="BET"/>
    <property type="match status" value="1"/>
</dbReference>
<reference evidence="5" key="1">
    <citation type="journal article" date="2017" name="Nat. Commun.">
        <title>The asparagus genome sheds light on the origin and evolution of a young Y chromosome.</title>
        <authorList>
            <person name="Harkess A."/>
            <person name="Zhou J."/>
            <person name="Xu C."/>
            <person name="Bowers J.E."/>
            <person name="Van der Hulst R."/>
            <person name="Ayyampalayam S."/>
            <person name="Mercati F."/>
            <person name="Riccardi P."/>
            <person name="McKain M.R."/>
            <person name="Kakrana A."/>
            <person name="Tang H."/>
            <person name="Ray J."/>
            <person name="Groenendijk J."/>
            <person name="Arikit S."/>
            <person name="Mathioni S.M."/>
            <person name="Nakano M."/>
            <person name="Shan H."/>
            <person name="Telgmann-Rauber A."/>
            <person name="Kanno A."/>
            <person name="Yue Z."/>
            <person name="Chen H."/>
            <person name="Li W."/>
            <person name="Chen Y."/>
            <person name="Xu X."/>
            <person name="Zhang Y."/>
            <person name="Luo S."/>
            <person name="Chen H."/>
            <person name="Gao J."/>
            <person name="Mao Z."/>
            <person name="Pires J.C."/>
            <person name="Luo M."/>
            <person name="Kudrna D."/>
            <person name="Wing R.A."/>
            <person name="Meyers B.C."/>
            <person name="Yi K."/>
            <person name="Kong H."/>
            <person name="Lavrijsen P."/>
            <person name="Sunseri F."/>
            <person name="Falavigna A."/>
            <person name="Ye Y."/>
            <person name="Leebens-Mack J.H."/>
            <person name="Chen G."/>
        </authorList>
    </citation>
    <scope>NUCLEOTIDE SEQUENCE [LARGE SCALE GENOMIC DNA]</scope>
    <source>
        <strain evidence="5">cv. DH0086</strain>
    </source>
</reference>
<accession>A0A5P1EY08</accession>
<evidence type="ECO:0000256" key="1">
    <source>
        <dbReference type="ARBA" id="ARBA00023015"/>
    </source>
</evidence>
<sequence>MRGAIARLVKLSVKTGLDQAEMGRAEVAIQSHVYSHRPFVPPMQPPQIVRPSKRSRWICRCLLIADTCLMCVDIEGRPAGRFDLQGTSSPLNMSEIPRDNTASPKQNEFSPNYFAYYKHVILDLLSENGTCFLPSMEVDSAVPVGMGCGSSSYFSEAVAVGLSEFKKERLLATLNESSSCFNREADEILEHILAAKDIDSNLREKEHDGSYSKAASEEDLDMPLYKRKRKSHPDNIKYSSGNSVSFKQVYKTIQALQGEDEICHEDVEKYTSQLLAKLDKMEESLEDYLNTVVSTCRPMTCIEKHRLGKQIRKLPAKALDRVVEILQPSNFSANNLPETVFVNLEEQDDVKLWRVYYYVELVAKTNKLCI</sequence>
<evidence type="ECO:0000259" key="3">
    <source>
        <dbReference type="PROSITE" id="PS51525"/>
    </source>
</evidence>
<dbReference type="InterPro" id="IPR038336">
    <property type="entry name" value="NET_sf"/>
</dbReference>
<feature type="domain" description="NET" evidence="3">
    <location>
        <begin position="289"/>
        <end position="370"/>
    </location>
</feature>
<dbReference type="InterPro" id="IPR027353">
    <property type="entry name" value="NET_dom"/>
</dbReference>
<dbReference type="PROSITE" id="PS51525">
    <property type="entry name" value="NET"/>
    <property type="match status" value="1"/>
</dbReference>
<proteinExistence type="predicted"/>
<keyword evidence="1" id="KW-0805">Transcription regulation</keyword>
<name>A0A5P1EY08_ASPOF</name>
<keyword evidence="5" id="KW-1185">Reference proteome</keyword>
<dbReference type="EMBL" id="CM007385">
    <property type="protein sequence ID" value="ONK70077.1"/>
    <property type="molecule type" value="Genomic_DNA"/>
</dbReference>
<evidence type="ECO:0000313" key="4">
    <source>
        <dbReference type="EMBL" id="ONK70077.1"/>
    </source>
</evidence>
<organism evidence="4 5">
    <name type="scientific">Asparagus officinalis</name>
    <name type="common">Garden asparagus</name>
    <dbReference type="NCBI Taxonomy" id="4686"/>
    <lineage>
        <taxon>Eukaryota</taxon>
        <taxon>Viridiplantae</taxon>
        <taxon>Streptophyta</taxon>
        <taxon>Embryophyta</taxon>
        <taxon>Tracheophyta</taxon>
        <taxon>Spermatophyta</taxon>
        <taxon>Magnoliopsida</taxon>
        <taxon>Liliopsida</taxon>
        <taxon>Asparagales</taxon>
        <taxon>Asparagaceae</taxon>
        <taxon>Asparagoideae</taxon>
        <taxon>Asparagus</taxon>
    </lineage>
</organism>
<gene>
    <name evidence="4" type="ORF">A4U43_C05F30000</name>
</gene>
<dbReference type="Gramene" id="ONK70077">
    <property type="protein sequence ID" value="ONK70077"/>
    <property type="gene ID" value="A4U43_C05F30000"/>
</dbReference>
<dbReference type="AlphaFoldDB" id="A0A5P1EY08"/>
<protein>
    <recommendedName>
        <fullName evidence="3">NET domain-containing protein</fullName>
    </recommendedName>
</protein>